<organism evidence="1 2">
    <name type="scientific">Carya illinoinensis</name>
    <name type="common">Pecan</name>
    <dbReference type="NCBI Taxonomy" id="32201"/>
    <lineage>
        <taxon>Eukaryota</taxon>
        <taxon>Viridiplantae</taxon>
        <taxon>Streptophyta</taxon>
        <taxon>Embryophyta</taxon>
        <taxon>Tracheophyta</taxon>
        <taxon>Spermatophyta</taxon>
        <taxon>Magnoliopsida</taxon>
        <taxon>eudicotyledons</taxon>
        <taxon>Gunneridae</taxon>
        <taxon>Pentapetalae</taxon>
        <taxon>rosids</taxon>
        <taxon>fabids</taxon>
        <taxon>Fagales</taxon>
        <taxon>Juglandaceae</taxon>
        <taxon>Carya</taxon>
    </lineage>
</organism>
<evidence type="ECO:0000313" key="2">
    <source>
        <dbReference type="Proteomes" id="UP000811246"/>
    </source>
</evidence>
<evidence type="ECO:0000313" key="1">
    <source>
        <dbReference type="EMBL" id="KAG6731003.1"/>
    </source>
</evidence>
<proteinExistence type="predicted"/>
<reference evidence="1" key="1">
    <citation type="submission" date="2021-01" db="EMBL/GenBank/DDBJ databases">
        <authorList>
            <person name="Lovell J.T."/>
            <person name="Bentley N."/>
            <person name="Bhattarai G."/>
            <person name="Jenkins J.W."/>
            <person name="Sreedasyam A."/>
            <person name="Alarcon Y."/>
            <person name="Bock C."/>
            <person name="Boston L."/>
            <person name="Carlson J."/>
            <person name="Cervantes K."/>
            <person name="Clermont K."/>
            <person name="Krom N."/>
            <person name="Kubenka K."/>
            <person name="Mamidi S."/>
            <person name="Mattison C."/>
            <person name="Monteros M."/>
            <person name="Pisani C."/>
            <person name="Plott C."/>
            <person name="Rajasekar S."/>
            <person name="Rhein H.S."/>
            <person name="Rohla C."/>
            <person name="Song M."/>
            <person name="Hilaire R.S."/>
            <person name="Shu S."/>
            <person name="Wells L."/>
            <person name="Wang X."/>
            <person name="Webber J."/>
            <person name="Heerema R.J."/>
            <person name="Klein P."/>
            <person name="Conner P."/>
            <person name="Grauke L."/>
            <person name="Grimwood J."/>
            <person name="Schmutz J."/>
            <person name="Randall J.J."/>
        </authorList>
    </citation>
    <scope>NUCLEOTIDE SEQUENCE</scope>
    <source>
        <tissue evidence="1">Leaf</tissue>
    </source>
</reference>
<accession>A0A922K353</accession>
<name>A0A922K353_CARIL</name>
<dbReference type="EMBL" id="CM031825">
    <property type="protein sequence ID" value="KAG6731003.1"/>
    <property type="molecule type" value="Genomic_DNA"/>
</dbReference>
<dbReference type="Proteomes" id="UP000811246">
    <property type="component" value="Chromosome 1"/>
</dbReference>
<comment type="caution">
    <text evidence="1">The sequence shown here is derived from an EMBL/GenBank/DDBJ whole genome shotgun (WGS) entry which is preliminary data.</text>
</comment>
<sequence>MSPVFPLPNRAKPCRPQTRLIITVRWKNNRVGHRTCRSSLSLQPQVASDPPCPSYHWTHHTAVETHRRSPPCPAPPHLSDSAAGSLFFLGYVLQLPRPFLMFQ</sequence>
<protein>
    <submittedName>
        <fullName evidence="1">Uncharacterized protein</fullName>
    </submittedName>
</protein>
<dbReference type="AlphaFoldDB" id="A0A922K353"/>
<gene>
    <name evidence="1" type="ORF">I3842_01G108500</name>
</gene>